<evidence type="ECO:0000256" key="5">
    <source>
        <dbReference type="ARBA" id="ARBA00023136"/>
    </source>
</evidence>
<keyword evidence="5 6" id="KW-0472">Membrane</keyword>
<evidence type="ECO:0000313" key="7">
    <source>
        <dbReference type="EMBL" id="MBB1151766.1"/>
    </source>
</evidence>
<organism evidence="7 8">
    <name type="scientific">Amycolatopsis dendrobii</name>
    <dbReference type="NCBI Taxonomy" id="2760662"/>
    <lineage>
        <taxon>Bacteria</taxon>
        <taxon>Bacillati</taxon>
        <taxon>Actinomycetota</taxon>
        <taxon>Actinomycetes</taxon>
        <taxon>Pseudonocardiales</taxon>
        <taxon>Pseudonocardiaceae</taxon>
        <taxon>Amycolatopsis</taxon>
    </lineage>
</organism>
<evidence type="ECO:0000256" key="6">
    <source>
        <dbReference type="SAM" id="Phobius"/>
    </source>
</evidence>
<keyword evidence="3 6" id="KW-0812">Transmembrane</keyword>
<dbReference type="InterPro" id="IPR019108">
    <property type="entry name" value="Caa3_assmbl_CtaG-rel"/>
</dbReference>
<dbReference type="AlphaFoldDB" id="A0A7W3Z7Y1"/>
<dbReference type="GO" id="GO:0005886">
    <property type="term" value="C:plasma membrane"/>
    <property type="evidence" value="ECO:0007669"/>
    <property type="project" value="UniProtKB-SubCell"/>
</dbReference>
<feature type="transmembrane region" description="Helical" evidence="6">
    <location>
        <begin position="21"/>
        <end position="42"/>
    </location>
</feature>
<protein>
    <submittedName>
        <fullName evidence="7">Cytochrome c oxidase assembly protein</fullName>
    </submittedName>
</protein>
<gene>
    <name evidence="7" type="ORF">H4281_01335</name>
</gene>
<comment type="subcellular location">
    <subcellularLocation>
        <location evidence="1">Cell membrane</location>
        <topology evidence="1">Multi-pass membrane protein</topology>
    </subcellularLocation>
</comment>
<evidence type="ECO:0000256" key="4">
    <source>
        <dbReference type="ARBA" id="ARBA00022989"/>
    </source>
</evidence>
<sequence length="126" mass="13123">MSAAFWVVAGEDPGPRALPGIARLGLLLAAMPADVVFGAFLISTGRVVGNGPLSANMYQALALPWVPDLAADQRAGGLIALVLGEVALAVVLAALLVRWNRDGGTGFAGYDRLARSLGERRETARR</sequence>
<accession>A0A7W3Z7Y1</accession>
<dbReference type="Pfam" id="PF09678">
    <property type="entry name" value="Caa3_CtaG"/>
    <property type="match status" value="1"/>
</dbReference>
<comment type="caution">
    <text evidence="7">The sequence shown here is derived from an EMBL/GenBank/DDBJ whole genome shotgun (WGS) entry which is preliminary data.</text>
</comment>
<keyword evidence="2" id="KW-1003">Cell membrane</keyword>
<evidence type="ECO:0000256" key="1">
    <source>
        <dbReference type="ARBA" id="ARBA00004651"/>
    </source>
</evidence>
<evidence type="ECO:0000313" key="8">
    <source>
        <dbReference type="Proteomes" id="UP000526734"/>
    </source>
</evidence>
<dbReference type="Proteomes" id="UP000526734">
    <property type="component" value="Unassembled WGS sequence"/>
</dbReference>
<dbReference type="RefSeq" id="WP_182889007.1">
    <property type="nucleotide sequence ID" value="NZ_JACGZW010000001.1"/>
</dbReference>
<keyword evidence="8" id="KW-1185">Reference proteome</keyword>
<proteinExistence type="predicted"/>
<feature type="transmembrane region" description="Helical" evidence="6">
    <location>
        <begin position="75"/>
        <end position="97"/>
    </location>
</feature>
<keyword evidence="4 6" id="KW-1133">Transmembrane helix</keyword>
<reference evidence="7 8" key="1">
    <citation type="submission" date="2020-08" db="EMBL/GenBank/DDBJ databases">
        <title>Amycolatopsis sp. nov. DR6-1 isolated from Dendrobium heterocarpum.</title>
        <authorList>
            <person name="Tedsree N."/>
            <person name="Kuncharoen N."/>
            <person name="Likhitwitayawuid K."/>
            <person name="Tanasupawat S."/>
        </authorList>
    </citation>
    <scope>NUCLEOTIDE SEQUENCE [LARGE SCALE GENOMIC DNA]</scope>
    <source>
        <strain evidence="7 8">DR6-1</strain>
    </source>
</reference>
<evidence type="ECO:0000256" key="2">
    <source>
        <dbReference type="ARBA" id="ARBA00022475"/>
    </source>
</evidence>
<evidence type="ECO:0000256" key="3">
    <source>
        <dbReference type="ARBA" id="ARBA00022692"/>
    </source>
</evidence>
<name>A0A7W3Z7Y1_9PSEU</name>
<dbReference type="EMBL" id="JACGZW010000001">
    <property type="protein sequence ID" value="MBB1151766.1"/>
    <property type="molecule type" value="Genomic_DNA"/>
</dbReference>